<dbReference type="SMART" id="SM00347">
    <property type="entry name" value="HTH_MARR"/>
    <property type="match status" value="1"/>
</dbReference>
<dbReference type="InterPro" id="IPR036388">
    <property type="entry name" value="WH-like_DNA-bd_sf"/>
</dbReference>
<keyword evidence="6" id="KW-1185">Reference proteome</keyword>
<dbReference type="SUPFAM" id="SSF46785">
    <property type="entry name" value="Winged helix' DNA-binding domain"/>
    <property type="match status" value="1"/>
</dbReference>
<dbReference type="PROSITE" id="PS50995">
    <property type="entry name" value="HTH_MARR_2"/>
    <property type="match status" value="1"/>
</dbReference>
<dbReference type="GO" id="GO:0003700">
    <property type="term" value="F:DNA-binding transcription factor activity"/>
    <property type="evidence" value="ECO:0007669"/>
    <property type="project" value="InterPro"/>
</dbReference>
<name>A0A2A4G8J3_9FLAO</name>
<dbReference type="AlphaFoldDB" id="A0A2A4G8J3"/>
<organism evidence="5 6">
    <name type="scientific">Sediminicola luteus</name>
    <dbReference type="NCBI Taxonomy" id="319238"/>
    <lineage>
        <taxon>Bacteria</taxon>
        <taxon>Pseudomonadati</taxon>
        <taxon>Bacteroidota</taxon>
        <taxon>Flavobacteriia</taxon>
        <taxon>Flavobacteriales</taxon>
        <taxon>Flavobacteriaceae</taxon>
        <taxon>Sediminicola</taxon>
    </lineage>
</organism>
<dbReference type="Gene3D" id="1.10.10.10">
    <property type="entry name" value="Winged helix-like DNA-binding domain superfamily/Winged helix DNA-binding domain"/>
    <property type="match status" value="1"/>
</dbReference>
<keyword evidence="3" id="KW-0804">Transcription</keyword>
<reference evidence="5 6" key="1">
    <citation type="submission" date="2017-04" db="EMBL/GenBank/DDBJ databases">
        <title>A new member of the family Flavobacteriaceae isolated from ascidians.</title>
        <authorList>
            <person name="Chen L."/>
        </authorList>
    </citation>
    <scope>NUCLEOTIDE SEQUENCE [LARGE SCALE GENOMIC DNA]</scope>
    <source>
        <strain evidence="5 6">HQA918</strain>
    </source>
</reference>
<feature type="domain" description="HTH marR-type" evidence="4">
    <location>
        <begin position="28"/>
        <end position="163"/>
    </location>
</feature>
<evidence type="ECO:0000256" key="1">
    <source>
        <dbReference type="ARBA" id="ARBA00023015"/>
    </source>
</evidence>
<evidence type="ECO:0000256" key="3">
    <source>
        <dbReference type="ARBA" id="ARBA00023163"/>
    </source>
</evidence>
<gene>
    <name evidence="5" type="ORF">B7P33_12615</name>
</gene>
<protein>
    <recommendedName>
        <fullName evidence="4">HTH marR-type domain-containing protein</fullName>
    </recommendedName>
</protein>
<dbReference type="EMBL" id="NBWU01000004">
    <property type="protein sequence ID" value="PCE64075.1"/>
    <property type="molecule type" value="Genomic_DNA"/>
</dbReference>
<evidence type="ECO:0000313" key="5">
    <source>
        <dbReference type="EMBL" id="PCE64075.1"/>
    </source>
</evidence>
<sequence>MEDFGKDDIIDRLVAEWKTQRPELDVDAMQLVGRALSLGKRLEKRASVALNNFEIHYTDLDVLATLRRSGAPYSLSPKALMASVLITSGAMTALLDRLTKLGLIIREPDPSDGRIKRATLSTKGIALIDKAIEVRFEEANASVTGLSEEEQLQLSGLLKKWMASLDA</sequence>
<keyword evidence="1" id="KW-0805">Transcription regulation</keyword>
<evidence type="ECO:0000259" key="4">
    <source>
        <dbReference type="PROSITE" id="PS50995"/>
    </source>
</evidence>
<comment type="caution">
    <text evidence="5">The sequence shown here is derived from an EMBL/GenBank/DDBJ whole genome shotgun (WGS) entry which is preliminary data.</text>
</comment>
<dbReference type="PANTHER" id="PTHR42756:SF1">
    <property type="entry name" value="TRANSCRIPTIONAL REPRESSOR OF EMRAB OPERON"/>
    <property type="match status" value="1"/>
</dbReference>
<dbReference type="OrthoDB" id="9799747at2"/>
<keyword evidence="2" id="KW-0238">DNA-binding</keyword>
<accession>A0A2A4G8J3</accession>
<dbReference type="Pfam" id="PF12802">
    <property type="entry name" value="MarR_2"/>
    <property type="match status" value="1"/>
</dbReference>
<dbReference type="PANTHER" id="PTHR42756">
    <property type="entry name" value="TRANSCRIPTIONAL REGULATOR, MARR"/>
    <property type="match status" value="1"/>
</dbReference>
<dbReference type="GO" id="GO:0003677">
    <property type="term" value="F:DNA binding"/>
    <property type="evidence" value="ECO:0007669"/>
    <property type="project" value="UniProtKB-KW"/>
</dbReference>
<dbReference type="InterPro" id="IPR000835">
    <property type="entry name" value="HTH_MarR-typ"/>
</dbReference>
<evidence type="ECO:0000313" key="6">
    <source>
        <dbReference type="Proteomes" id="UP000219559"/>
    </source>
</evidence>
<dbReference type="Proteomes" id="UP000219559">
    <property type="component" value="Unassembled WGS sequence"/>
</dbReference>
<evidence type="ECO:0000256" key="2">
    <source>
        <dbReference type="ARBA" id="ARBA00023125"/>
    </source>
</evidence>
<dbReference type="PRINTS" id="PR00598">
    <property type="entry name" value="HTHMARR"/>
</dbReference>
<proteinExistence type="predicted"/>
<dbReference type="RefSeq" id="WP_097442804.1">
    <property type="nucleotide sequence ID" value="NZ_NBWU01000004.1"/>
</dbReference>
<dbReference type="InterPro" id="IPR036390">
    <property type="entry name" value="WH_DNA-bd_sf"/>
</dbReference>